<accession>A0ABU7G0P5</accession>
<gene>
    <name evidence="1" type="ORF">SNR37_002304</name>
</gene>
<evidence type="ECO:0000313" key="2">
    <source>
        <dbReference type="Proteomes" id="UP001310248"/>
    </source>
</evidence>
<keyword evidence="2" id="KW-1185">Reference proteome</keyword>
<reference evidence="2" key="1">
    <citation type="submission" date="2023-07" db="EMBL/GenBank/DDBJ databases">
        <title>Draft genome sequence of Agarivorans aestuarii strain ZMCS4, a CAZymes producing bacteria isolated from the marine brown algae Clodostephus spongiosus.</title>
        <authorList>
            <person name="Lorente B."/>
            <person name="Cabral C."/>
            <person name="Frias J."/>
            <person name="Faria J."/>
            <person name="Toubarro D."/>
        </authorList>
    </citation>
    <scope>NUCLEOTIDE SEQUENCE [LARGE SCALE GENOMIC DNA]</scope>
    <source>
        <strain evidence="2">ZMCS4</strain>
    </source>
</reference>
<dbReference type="EMBL" id="JAYDYW010000004">
    <property type="protein sequence ID" value="MEE1672893.1"/>
    <property type="molecule type" value="Genomic_DNA"/>
</dbReference>
<sequence>MSEKVNIVELMQGTAQDAVTYAKETYQYQLDYSNTSISLVQSMLESIDSSKLSDEELFTIAYLFGAYIGEVFIKQVGGSWLYVEETEDEPPQTFLEYLDKTIAFPSKVYHFLLGSDDQSLDEYYVELLFSIDPDLYSKD</sequence>
<dbReference type="RefSeq" id="WP_329774296.1">
    <property type="nucleotide sequence ID" value="NZ_JAYDYW010000004.1"/>
</dbReference>
<evidence type="ECO:0000313" key="1">
    <source>
        <dbReference type="EMBL" id="MEE1672893.1"/>
    </source>
</evidence>
<evidence type="ECO:0008006" key="3">
    <source>
        <dbReference type="Google" id="ProtNLM"/>
    </source>
</evidence>
<name>A0ABU7G0P5_9ALTE</name>
<proteinExistence type="predicted"/>
<dbReference type="Proteomes" id="UP001310248">
    <property type="component" value="Unassembled WGS sequence"/>
</dbReference>
<comment type="caution">
    <text evidence="1">The sequence shown here is derived from an EMBL/GenBank/DDBJ whole genome shotgun (WGS) entry which is preliminary data.</text>
</comment>
<protein>
    <recommendedName>
        <fullName evidence="3">DUF3806 domain-containing protein</fullName>
    </recommendedName>
</protein>
<organism evidence="1 2">
    <name type="scientific">Agarivorans aestuarii</name>
    <dbReference type="NCBI Taxonomy" id="1563703"/>
    <lineage>
        <taxon>Bacteria</taxon>
        <taxon>Pseudomonadati</taxon>
        <taxon>Pseudomonadota</taxon>
        <taxon>Gammaproteobacteria</taxon>
        <taxon>Alteromonadales</taxon>
        <taxon>Alteromonadaceae</taxon>
        <taxon>Agarivorans</taxon>
    </lineage>
</organism>